<dbReference type="InterPro" id="IPR053142">
    <property type="entry name" value="PchR_regulatory_protein"/>
</dbReference>
<name>A0A1T5CTP4_9SPHI</name>
<dbReference type="GO" id="GO:0003700">
    <property type="term" value="F:DNA-binding transcription factor activity"/>
    <property type="evidence" value="ECO:0007669"/>
    <property type="project" value="InterPro"/>
</dbReference>
<dbReference type="PANTHER" id="PTHR47893:SF1">
    <property type="entry name" value="REGULATORY PROTEIN PCHR"/>
    <property type="match status" value="1"/>
</dbReference>
<dbReference type="EMBL" id="FUYS01000005">
    <property type="protein sequence ID" value="SKB62865.1"/>
    <property type="molecule type" value="Genomic_DNA"/>
</dbReference>
<keyword evidence="2" id="KW-0238">DNA-binding</keyword>
<gene>
    <name evidence="2" type="ORF">SAMN05660226_02340</name>
</gene>
<dbReference type="AlphaFoldDB" id="A0A1T5CTP4"/>
<dbReference type="PANTHER" id="PTHR47893">
    <property type="entry name" value="REGULATORY PROTEIN PCHR"/>
    <property type="match status" value="1"/>
</dbReference>
<dbReference type="PROSITE" id="PS01124">
    <property type="entry name" value="HTH_ARAC_FAMILY_2"/>
    <property type="match status" value="1"/>
</dbReference>
<evidence type="ECO:0000313" key="3">
    <source>
        <dbReference type="Proteomes" id="UP000190541"/>
    </source>
</evidence>
<dbReference type="Gene3D" id="1.10.10.60">
    <property type="entry name" value="Homeodomain-like"/>
    <property type="match status" value="1"/>
</dbReference>
<organism evidence="2 3">
    <name type="scientific">Parapedobacter luteus</name>
    <dbReference type="NCBI Taxonomy" id="623280"/>
    <lineage>
        <taxon>Bacteria</taxon>
        <taxon>Pseudomonadati</taxon>
        <taxon>Bacteroidota</taxon>
        <taxon>Sphingobacteriia</taxon>
        <taxon>Sphingobacteriales</taxon>
        <taxon>Sphingobacteriaceae</taxon>
        <taxon>Parapedobacter</taxon>
    </lineage>
</organism>
<dbReference type="Proteomes" id="UP000190541">
    <property type="component" value="Unassembled WGS sequence"/>
</dbReference>
<evidence type="ECO:0000313" key="2">
    <source>
        <dbReference type="EMBL" id="SKB62865.1"/>
    </source>
</evidence>
<proteinExistence type="predicted"/>
<keyword evidence="3" id="KW-1185">Reference proteome</keyword>
<dbReference type="InterPro" id="IPR018060">
    <property type="entry name" value="HTH_AraC"/>
</dbReference>
<dbReference type="SMART" id="SM00342">
    <property type="entry name" value="HTH_ARAC"/>
    <property type="match status" value="1"/>
</dbReference>
<dbReference type="GO" id="GO:0043565">
    <property type="term" value="F:sequence-specific DNA binding"/>
    <property type="evidence" value="ECO:0007669"/>
    <property type="project" value="InterPro"/>
</dbReference>
<evidence type="ECO:0000259" key="1">
    <source>
        <dbReference type="PROSITE" id="PS01124"/>
    </source>
</evidence>
<dbReference type="STRING" id="623280.SAMN05660226_02340"/>
<reference evidence="2 3" key="1">
    <citation type="submission" date="2017-02" db="EMBL/GenBank/DDBJ databases">
        <authorList>
            <person name="Peterson S.W."/>
        </authorList>
    </citation>
    <scope>NUCLEOTIDE SEQUENCE [LARGE SCALE GENOMIC DNA]</scope>
    <source>
        <strain evidence="2 3">DSM 22899</strain>
    </source>
</reference>
<accession>A0A1T5CTP4</accession>
<sequence>MHGGDAIQTAVASSTYPLPGAEVRYWVGRGWRVLEQGYDLPDVYVCSIEVAATGDVTIPIRCPRHDLYGFYVLAGRVRLTGAGAPTAVLDTAAGHYRLSYLPAAAYTCHFGAGKHHIFYFVPKDTLLFREPSPELGAGIAPVEALRARLGTPKVSASLSMAGMAGDAIRRFLRHPGATYLRRYLAIQVLAMTLLLEACEALRVQEGAGKVGALLAQRMRTYIDERVADGGDVDTASVARRFAVSYVYAKMIFRKHIGQPIGGYIRGCKLEQARRMLEAGDSPTQAARYVCWTPAYFSRAFRAKYGYPPGQHGNAISS</sequence>
<protein>
    <submittedName>
        <fullName evidence="2">AraC-type DNA-binding protein</fullName>
    </submittedName>
</protein>
<dbReference type="Pfam" id="PF12833">
    <property type="entry name" value="HTH_18"/>
    <property type="match status" value="1"/>
</dbReference>
<feature type="domain" description="HTH araC/xylS-type" evidence="1">
    <location>
        <begin position="216"/>
        <end position="314"/>
    </location>
</feature>